<dbReference type="RefSeq" id="WP_073417961.1">
    <property type="nucleotide sequence ID" value="NZ_FQWC01000011.1"/>
</dbReference>
<dbReference type="Proteomes" id="UP000184071">
    <property type="component" value="Unassembled WGS sequence"/>
</dbReference>
<dbReference type="Gene3D" id="3.90.330.10">
    <property type="entry name" value="Nitrile hydratase alpha /Thiocyanate hydrolase gamma"/>
    <property type="match status" value="1"/>
</dbReference>
<dbReference type="AlphaFoldDB" id="A0A1M5VP83"/>
<dbReference type="GO" id="GO:0003824">
    <property type="term" value="F:catalytic activity"/>
    <property type="evidence" value="ECO:0007669"/>
    <property type="project" value="InterPro"/>
</dbReference>
<evidence type="ECO:0000313" key="1">
    <source>
        <dbReference type="EMBL" id="SHH77010.1"/>
    </source>
</evidence>
<dbReference type="GO" id="GO:0046914">
    <property type="term" value="F:transition metal ion binding"/>
    <property type="evidence" value="ECO:0007669"/>
    <property type="project" value="InterPro"/>
</dbReference>
<gene>
    <name evidence="1" type="ORF">SAMN05443663_11184</name>
</gene>
<dbReference type="SUPFAM" id="SSF56209">
    <property type="entry name" value="Nitrile hydratase alpha chain"/>
    <property type="match status" value="1"/>
</dbReference>
<name>A0A1M5VP83_9FLAO</name>
<accession>A0A1M5VP83</accession>
<keyword evidence="2" id="KW-1185">Reference proteome</keyword>
<evidence type="ECO:0000313" key="2">
    <source>
        <dbReference type="Proteomes" id="UP000184071"/>
    </source>
</evidence>
<dbReference type="InterPro" id="IPR022513">
    <property type="entry name" value="TOMM_pelo"/>
</dbReference>
<sequence>MELTQEQKIYAEIVQKAWEDAAFKNELVSNPVAAIEKFTGKKLNLPAGKTLVVKDQTNESTIYINIPVSAKKYADTELTDEQLEAAAGGVIEGGCFPDFPGGIWKPTPIPSFPPDIYVI</sequence>
<dbReference type="OrthoDB" id="1371078at2"/>
<proteinExistence type="predicted"/>
<organism evidence="1 2">
    <name type="scientific">Flavobacterium defluvii</name>
    <dbReference type="NCBI Taxonomy" id="370979"/>
    <lineage>
        <taxon>Bacteria</taxon>
        <taxon>Pseudomonadati</taxon>
        <taxon>Bacteroidota</taxon>
        <taxon>Flavobacteriia</taxon>
        <taxon>Flavobacteriales</taxon>
        <taxon>Flavobacteriaceae</taxon>
        <taxon>Flavobacterium</taxon>
    </lineage>
</organism>
<protein>
    <submittedName>
        <fullName evidence="1">NHLP leader peptide domain-containing protein</fullName>
    </submittedName>
</protein>
<dbReference type="EMBL" id="FQWC01000011">
    <property type="protein sequence ID" value="SHH77010.1"/>
    <property type="molecule type" value="Genomic_DNA"/>
</dbReference>
<dbReference type="STRING" id="370979.SAMN05443663_11184"/>
<dbReference type="NCBIfam" id="TIGR03793">
    <property type="entry name" value="leader_NHLP"/>
    <property type="match status" value="1"/>
</dbReference>
<reference evidence="2" key="1">
    <citation type="submission" date="2016-11" db="EMBL/GenBank/DDBJ databases">
        <authorList>
            <person name="Varghese N."/>
            <person name="Submissions S."/>
        </authorList>
    </citation>
    <scope>NUCLEOTIDE SEQUENCE [LARGE SCALE GENOMIC DNA]</scope>
    <source>
        <strain evidence="2">DSM 17963</strain>
    </source>
</reference>
<dbReference type="InterPro" id="IPR036648">
    <property type="entry name" value="CN_Hdrase_a/SCN_Hdrase_g_sf"/>
</dbReference>